<keyword evidence="3" id="KW-1185">Reference proteome</keyword>
<dbReference type="InterPro" id="IPR008869">
    <property type="entry name" value="MlaC/ttg2D"/>
</dbReference>
<dbReference type="Proteomes" id="UP000256310">
    <property type="component" value="Unassembled WGS sequence"/>
</dbReference>
<feature type="signal peptide" evidence="1">
    <location>
        <begin position="1"/>
        <end position="19"/>
    </location>
</feature>
<dbReference type="Gene3D" id="3.10.450.710">
    <property type="entry name" value="Tgt2/MlaC"/>
    <property type="match status" value="1"/>
</dbReference>
<gene>
    <name evidence="2" type="ORF">DFR46_0530</name>
</gene>
<dbReference type="EMBL" id="QRDP01000004">
    <property type="protein sequence ID" value="RED15535.1"/>
    <property type="molecule type" value="Genomic_DNA"/>
</dbReference>
<dbReference type="AlphaFoldDB" id="A0A3D9FCK6"/>
<keyword evidence="1" id="KW-0732">Signal</keyword>
<sequence length="200" mass="21929">MTRFTKLLLASAFSTAVFATPAAIAPAQAAVSQASPSAFVESLAADGLGVLRTGSASERRSRFRSLLGQHFAINRIGDRLIQRWRNDISANQYSAYQRALPGFILGTYADRLSAYARADVEVTNATQRGSTYLVQTRITNPGSRPVTAVWYLTRSGGSYKVYNMRVAGINLTLNQAQDFDSYVQRNGFDRLVRFMASRGA</sequence>
<proteinExistence type="predicted"/>
<reference evidence="2 3" key="1">
    <citation type="submission" date="2018-07" db="EMBL/GenBank/DDBJ databases">
        <title>Genomic Encyclopedia of Type Strains, Phase IV (KMG-IV): sequencing the most valuable type-strain genomes for metagenomic binning, comparative biology and taxonomic classification.</title>
        <authorList>
            <person name="Goeker M."/>
        </authorList>
    </citation>
    <scope>NUCLEOTIDE SEQUENCE [LARGE SCALE GENOMIC DNA]</scope>
    <source>
        <strain evidence="2 3">DSM 26725</strain>
    </source>
</reference>
<dbReference type="InterPro" id="IPR042245">
    <property type="entry name" value="Tgt2/MlaC_sf"/>
</dbReference>
<dbReference type="PANTHER" id="PTHR36573:SF1">
    <property type="entry name" value="INTERMEMBRANE PHOSPHOLIPID TRANSPORT SYSTEM BINDING PROTEIN MLAC"/>
    <property type="match status" value="1"/>
</dbReference>
<dbReference type="RefSeq" id="WP_116235043.1">
    <property type="nucleotide sequence ID" value="NZ_QRDP01000004.1"/>
</dbReference>
<organism evidence="2 3">
    <name type="scientific">Parasphingopyxis lamellibrachiae</name>
    <dbReference type="NCBI Taxonomy" id="680125"/>
    <lineage>
        <taxon>Bacteria</taxon>
        <taxon>Pseudomonadati</taxon>
        <taxon>Pseudomonadota</taxon>
        <taxon>Alphaproteobacteria</taxon>
        <taxon>Sphingomonadales</taxon>
        <taxon>Sphingomonadaceae</taxon>
        <taxon>Parasphingopyxis</taxon>
    </lineage>
</organism>
<protein>
    <submittedName>
        <fullName evidence="2">Phospholipid transport system substrate-binding protein</fullName>
    </submittedName>
</protein>
<dbReference type="PANTHER" id="PTHR36573">
    <property type="entry name" value="INTERMEMBRANE PHOSPHOLIPID TRANSPORT SYSTEM BINDING PROTEIN MLAC"/>
    <property type="match status" value="1"/>
</dbReference>
<evidence type="ECO:0000313" key="3">
    <source>
        <dbReference type="Proteomes" id="UP000256310"/>
    </source>
</evidence>
<name>A0A3D9FCK6_9SPHN</name>
<evidence type="ECO:0000313" key="2">
    <source>
        <dbReference type="EMBL" id="RED15535.1"/>
    </source>
</evidence>
<dbReference type="OrthoDB" id="8099120at2"/>
<comment type="caution">
    <text evidence="2">The sequence shown here is derived from an EMBL/GenBank/DDBJ whole genome shotgun (WGS) entry which is preliminary data.</text>
</comment>
<feature type="chain" id="PRO_5017536101" evidence="1">
    <location>
        <begin position="20"/>
        <end position="200"/>
    </location>
</feature>
<evidence type="ECO:0000256" key="1">
    <source>
        <dbReference type="SAM" id="SignalP"/>
    </source>
</evidence>
<dbReference type="Pfam" id="PF05494">
    <property type="entry name" value="MlaC"/>
    <property type="match status" value="1"/>
</dbReference>
<accession>A0A3D9FCK6</accession>